<dbReference type="EMBL" id="FNQB01000003">
    <property type="protein sequence ID" value="SDZ50623.1"/>
    <property type="molecule type" value="Genomic_DNA"/>
</dbReference>
<keyword evidence="1" id="KW-0732">Signal</keyword>
<feature type="chain" id="PRO_5011507646" description="Secreted protein" evidence="1">
    <location>
        <begin position="36"/>
        <end position="422"/>
    </location>
</feature>
<accession>A0A1H3TK13</accession>
<dbReference type="STRING" id="137265.SAMN05421684_5935"/>
<name>A0A1H3TK13_9ACTN</name>
<protein>
    <recommendedName>
        <fullName evidence="4">Secreted protein</fullName>
    </recommendedName>
</protein>
<gene>
    <name evidence="2" type="ORF">SAMN05421684_5935</name>
</gene>
<dbReference type="Proteomes" id="UP000199632">
    <property type="component" value="Unassembled WGS sequence"/>
</dbReference>
<organism evidence="2 3">
    <name type="scientific">Asanoa ishikariensis</name>
    <dbReference type="NCBI Taxonomy" id="137265"/>
    <lineage>
        <taxon>Bacteria</taxon>
        <taxon>Bacillati</taxon>
        <taxon>Actinomycetota</taxon>
        <taxon>Actinomycetes</taxon>
        <taxon>Micromonosporales</taxon>
        <taxon>Micromonosporaceae</taxon>
        <taxon>Asanoa</taxon>
    </lineage>
</organism>
<evidence type="ECO:0000313" key="3">
    <source>
        <dbReference type="Proteomes" id="UP000199632"/>
    </source>
</evidence>
<keyword evidence="3" id="KW-1185">Reference proteome</keyword>
<evidence type="ECO:0008006" key="4">
    <source>
        <dbReference type="Google" id="ProtNLM"/>
    </source>
</evidence>
<evidence type="ECO:0000313" key="2">
    <source>
        <dbReference type="EMBL" id="SDZ50623.1"/>
    </source>
</evidence>
<evidence type="ECO:0000256" key="1">
    <source>
        <dbReference type="SAM" id="SignalP"/>
    </source>
</evidence>
<reference evidence="3" key="1">
    <citation type="submission" date="2016-10" db="EMBL/GenBank/DDBJ databases">
        <authorList>
            <person name="Varghese N."/>
            <person name="Submissions S."/>
        </authorList>
    </citation>
    <scope>NUCLEOTIDE SEQUENCE [LARGE SCALE GENOMIC DNA]</scope>
    <source>
        <strain evidence="3">DSM 44718</strain>
    </source>
</reference>
<sequence>MTGKGTMTIRGLTAGMLSFAVAVALVALPGSPAAAAYADPLVATSKTPMGLTWHAEPAAAISALDAALPNVGVATVLDDGNRAMTTCNSEELAALPLSPAATAKWCFNSADATDSNWAPQGITSSGDADDDGAWGAKQAILSGWSWGSGDRRNDARVAFIDTTNPGAPKYRWVYLVDPNSTGSDFTAAKTHIGGMIWFGDKLIVNAVGNGTVALRVFSMSHILQTTSGVSDIGKVSGGWAAYGYKYVMPQIGYYTYSSGACSMDSDTGIPCFSSLSLDRSTSPDSLVTAEYFSDQTKRGRLIRYSFGADFLLPTNATPIEAYASGVGNQQGVLSFNNRWYVVHSSATLKGQIWGFTPGGGNGRSSTCQVNGATTTLCWSLHPEAVTYWWSTGQVWSTTEWPRGNAGAPGGRVLYSVPLSGMP</sequence>
<dbReference type="AlphaFoldDB" id="A0A1H3TK13"/>
<proteinExistence type="predicted"/>
<feature type="signal peptide" evidence="1">
    <location>
        <begin position="1"/>
        <end position="35"/>
    </location>
</feature>